<dbReference type="EMBL" id="BFEA01000077">
    <property type="protein sequence ID" value="GBG66626.1"/>
    <property type="molecule type" value="Genomic_DNA"/>
</dbReference>
<keyword evidence="1" id="KW-0677">Repeat</keyword>
<evidence type="ECO:0000313" key="5">
    <source>
        <dbReference type="EMBL" id="GBG66626.1"/>
    </source>
</evidence>
<dbReference type="Pfam" id="PF13041">
    <property type="entry name" value="PPR_2"/>
    <property type="match status" value="1"/>
</dbReference>
<evidence type="ECO:0000256" key="3">
    <source>
        <dbReference type="SAM" id="MobiDB-lite"/>
    </source>
</evidence>
<feature type="compositionally biased region" description="Basic and acidic residues" evidence="3">
    <location>
        <begin position="586"/>
        <end position="620"/>
    </location>
</feature>
<feature type="compositionally biased region" description="Low complexity" evidence="3">
    <location>
        <begin position="360"/>
        <end position="395"/>
    </location>
</feature>
<dbReference type="InterPro" id="IPR002885">
    <property type="entry name" value="PPR_rpt"/>
</dbReference>
<dbReference type="Gramene" id="GBG66626">
    <property type="protein sequence ID" value="GBG66626"/>
    <property type="gene ID" value="CBR_g66762"/>
</dbReference>
<evidence type="ECO:0000256" key="2">
    <source>
        <dbReference type="PROSITE-ProRule" id="PRU00708"/>
    </source>
</evidence>
<feature type="compositionally biased region" description="Basic and acidic residues" evidence="3">
    <location>
        <begin position="1571"/>
        <end position="1583"/>
    </location>
</feature>
<dbReference type="InterPro" id="IPR033443">
    <property type="entry name" value="PROP1-like_PPR_dom"/>
</dbReference>
<feature type="repeat" description="PPR" evidence="2">
    <location>
        <begin position="983"/>
        <end position="1017"/>
    </location>
</feature>
<feature type="region of interest" description="Disordered" evidence="3">
    <location>
        <begin position="451"/>
        <end position="725"/>
    </location>
</feature>
<feature type="region of interest" description="Disordered" evidence="3">
    <location>
        <begin position="309"/>
        <end position="436"/>
    </location>
</feature>
<feature type="region of interest" description="Disordered" evidence="3">
    <location>
        <begin position="1320"/>
        <end position="1346"/>
    </location>
</feature>
<dbReference type="Proteomes" id="UP000265515">
    <property type="component" value="Unassembled WGS sequence"/>
</dbReference>
<dbReference type="PROSITE" id="PS51375">
    <property type="entry name" value="PPR"/>
    <property type="match status" value="8"/>
</dbReference>
<feature type="repeat" description="PPR" evidence="2">
    <location>
        <begin position="878"/>
        <end position="912"/>
    </location>
</feature>
<dbReference type="Pfam" id="PF17177">
    <property type="entry name" value="PPR_long"/>
    <property type="match status" value="1"/>
</dbReference>
<comment type="caution">
    <text evidence="5">The sequence shown here is derived from an EMBL/GenBank/DDBJ whole genome shotgun (WGS) entry which is preliminary data.</text>
</comment>
<feature type="compositionally biased region" description="Low complexity" evidence="3">
    <location>
        <begin position="701"/>
        <end position="725"/>
    </location>
</feature>
<feature type="compositionally biased region" description="Basic and acidic residues" evidence="3">
    <location>
        <begin position="544"/>
        <end position="571"/>
    </location>
</feature>
<reference evidence="5 6" key="1">
    <citation type="journal article" date="2018" name="Cell">
        <title>The Chara Genome: Secondary Complexity and Implications for Plant Terrestrialization.</title>
        <authorList>
            <person name="Nishiyama T."/>
            <person name="Sakayama H."/>
            <person name="Vries J.D."/>
            <person name="Buschmann H."/>
            <person name="Saint-Marcoux D."/>
            <person name="Ullrich K.K."/>
            <person name="Haas F.B."/>
            <person name="Vanderstraeten L."/>
            <person name="Becker D."/>
            <person name="Lang D."/>
            <person name="Vosolsobe S."/>
            <person name="Rombauts S."/>
            <person name="Wilhelmsson P.K.I."/>
            <person name="Janitza P."/>
            <person name="Kern R."/>
            <person name="Heyl A."/>
            <person name="Rumpler F."/>
            <person name="Villalobos L.I.A.C."/>
            <person name="Clay J.M."/>
            <person name="Skokan R."/>
            <person name="Toyoda A."/>
            <person name="Suzuki Y."/>
            <person name="Kagoshima H."/>
            <person name="Schijlen E."/>
            <person name="Tajeshwar N."/>
            <person name="Catarino B."/>
            <person name="Hetherington A.J."/>
            <person name="Saltykova A."/>
            <person name="Bonnot C."/>
            <person name="Breuninger H."/>
            <person name="Symeonidi A."/>
            <person name="Radhakrishnan G.V."/>
            <person name="Van Nieuwerburgh F."/>
            <person name="Deforce D."/>
            <person name="Chang C."/>
            <person name="Karol K.G."/>
            <person name="Hedrich R."/>
            <person name="Ulvskov P."/>
            <person name="Glockner G."/>
            <person name="Delwiche C.F."/>
            <person name="Petrasek J."/>
            <person name="Van de Peer Y."/>
            <person name="Friml J."/>
            <person name="Beilby M."/>
            <person name="Dolan L."/>
            <person name="Kohara Y."/>
            <person name="Sugano S."/>
            <person name="Fujiyama A."/>
            <person name="Delaux P.-M."/>
            <person name="Quint M."/>
            <person name="TheiBen G."/>
            <person name="Hagemann M."/>
            <person name="Harholt J."/>
            <person name="Dunand C."/>
            <person name="Zachgo S."/>
            <person name="Langdale J."/>
            <person name="Maumus F."/>
            <person name="Straeten D.V.D."/>
            <person name="Gould S.B."/>
            <person name="Rensing S.A."/>
        </authorList>
    </citation>
    <scope>NUCLEOTIDE SEQUENCE [LARGE SCALE GENOMIC DNA]</scope>
    <source>
        <strain evidence="5 6">S276</strain>
    </source>
</reference>
<dbReference type="PANTHER" id="PTHR47935">
    <property type="entry name" value="PENTATRICOPEPTIDE REPEAT-CONTAINING PROTEIN MRL1, CHLOROPLASTIC"/>
    <property type="match status" value="1"/>
</dbReference>
<feature type="repeat" description="PPR" evidence="2">
    <location>
        <begin position="1135"/>
        <end position="1169"/>
    </location>
</feature>
<feature type="repeat" description="PPR" evidence="2">
    <location>
        <begin position="1170"/>
        <end position="1204"/>
    </location>
</feature>
<feature type="compositionally biased region" description="Gly residues" evidence="3">
    <location>
        <begin position="1536"/>
        <end position="1547"/>
    </location>
</feature>
<evidence type="ECO:0000256" key="1">
    <source>
        <dbReference type="ARBA" id="ARBA00022737"/>
    </source>
</evidence>
<dbReference type="InterPro" id="IPR053303">
    <property type="entry name" value="Chloroplast_PPR"/>
</dbReference>
<dbReference type="STRING" id="69332.A0A388K9C5"/>
<feature type="repeat" description="PPR" evidence="2">
    <location>
        <begin position="948"/>
        <end position="982"/>
    </location>
</feature>
<gene>
    <name evidence="5" type="ORF">CBR_g66762</name>
</gene>
<feature type="compositionally biased region" description="Acidic residues" evidence="3">
    <location>
        <begin position="341"/>
        <end position="358"/>
    </location>
</feature>
<feature type="repeat" description="PPR" evidence="2">
    <location>
        <begin position="1055"/>
        <end position="1089"/>
    </location>
</feature>
<feature type="repeat" description="PPR" evidence="2">
    <location>
        <begin position="913"/>
        <end position="947"/>
    </location>
</feature>
<dbReference type="OrthoDB" id="185373at2759"/>
<feature type="compositionally biased region" description="Basic and acidic residues" evidence="3">
    <location>
        <begin position="632"/>
        <end position="642"/>
    </location>
</feature>
<accession>A0A388K9C5</accession>
<proteinExistence type="predicted"/>
<evidence type="ECO:0000259" key="4">
    <source>
        <dbReference type="Pfam" id="PF17177"/>
    </source>
</evidence>
<feature type="region of interest" description="Disordered" evidence="3">
    <location>
        <begin position="1536"/>
        <end position="1605"/>
    </location>
</feature>
<protein>
    <recommendedName>
        <fullName evidence="4">PROP1-like PPR domain-containing protein</fullName>
    </recommendedName>
</protein>
<sequence length="1605" mass="170120">MDVTAGLRVVLHRGTATASPLSRGGGCLAASATTPITTSSPSCSSATGMKIQQGVGNSSLPTTGFGNRRKDQVGFCHGLVLRPYHSSPCNRGGEKMKSLTTTASALPSGPEVAAMAVAAAVAVPVCWLYFARTGKGHSEPTTSTPSVAPSTHMLAASSAVAGGNANANVLNRITDKVDGREERAMAGKRTEVLALSANMDSSSSSSHHHHSATVGSLSTEPTVSAAYVAVAEGGDTCSSPLCATWLTLGQNSAQDLSLVDAAGEVRTHVVTHTVDAATDLHVAVQGTLASFVGDGRPVLLEAWISELEGEGTTPSPSDGAVSNPAADGVHAGKGVDFDFPQQEEQEDEAEGNGEEEETASSSPSSLSLFSSQLSSPSTSRSSSPSHSDFADQGHVAGQGQGQGHAIEGSNWHSPNGGLAEHYDGIMSPNDRPLNQPVAVNGKRVVVNGFQVDVSRDEHGVGRVMAEEEEDTTSSEFSSGTSTTGRPVADHILDSGVGSILENADDSGELSSSARRGEEEGARGQRGNMTRSASVSLPDAGSRATAEEQRSSHLDEEGRWVSGSREGELKEELGEEEERQAGRRGHRAEEGEGEREGTSTAREEGTQSYRVDGRQKQEKNGKTTTLRTANDSDDGHVQEEGRAKQATRTPTGTRIRTRTAGNELPMMEVTSSSSSSSKVMDAEIDAPVINTKDDDDAGVPTSSSSSSSDAYSGPALPSSSQSSMPDSASLARGVVVASTLVEHRVWSVDARQSGRGMEATVGVVYDEEEKLEDYNRLRKKGRLTEAVAVLEEIRREAPDSVVFTNISVQGGNRKVSHKAFLLECKKKKAVSEALRFVRLLKKPPLQVFSLALSVCAAAADVDNALKVFADAVRAEHRPDCILYTALISTCAKAGRLELAFKIYHEMEGAGLDPNVKTYGALIDGCARAGQMTKAFGVYGIIQTKGLNPDRVVFNTLINACSRAGAVDRAFEVHEDMKVAGIEANAVTLGTLMDACARVGDLQRALQVYKWMRQGGERMRATCRAFTTAVHACSASGDLRQALSIYNDMKRAGVRPDQVFFSALIDVAGHAGELDVAFGFLEDMQRMGLQADAVVNSALMGVCARAARGEGGEGGEVGRERGLALYAKLKADGVTCSTSTFNSLIKLHGTAGNLDMAVATLEEMRASGVQPNQITYDLLLSACARQGEADRAFALYAAARSEGIRPFLSACADLISLTLMQIRKGAPPPKSGTFSLGQTSWDASEKPAHQQWAARSLAVYRETLAAGVTPTKPVLSMLMGCVKIPDSPYCATWGLSEGMLGDTPADQQRYYALNGFPTISTPETSTAHRINKRSNRRNRPAQGSSGGDGLGLYDRKAVSLYEEAAAMGLVPQFSCLTGSIVVDMTDMPAHLAEVCVLALLKSCRRRRTSGLDSGGVKTVTLQLAVENRSSVVGGKNTTVRIAGRSAQAVTALLRKLHLSFQGSASTGTIRLNGGTIMRWLDPNKDQVRSAAGYQVPGFRAYDPGNPYTRLAKSITDQQRAIRLGEIPPYSPEVDFLGGGNVKTGRGRGGWESLKSRSYRGMSKKRAPPPSRHTWSDGEAERRISDLWKNGPSDDEDTDRYDSGYWSH</sequence>
<organism evidence="5 6">
    <name type="scientific">Chara braunii</name>
    <name type="common">Braun's stonewort</name>
    <dbReference type="NCBI Taxonomy" id="69332"/>
    <lineage>
        <taxon>Eukaryota</taxon>
        <taxon>Viridiplantae</taxon>
        <taxon>Streptophyta</taxon>
        <taxon>Charophyceae</taxon>
        <taxon>Charales</taxon>
        <taxon>Characeae</taxon>
        <taxon>Chara</taxon>
    </lineage>
</organism>
<dbReference type="InterPro" id="IPR011990">
    <property type="entry name" value="TPR-like_helical_dom_sf"/>
</dbReference>
<dbReference type="Gene3D" id="1.25.40.10">
    <property type="entry name" value="Tetratricopeptide repeat domain"/>
    <property type="match status" value="3"/>
</dbReference>
<feature type="repeat" description="PPR" evidence="2">
    <location>
        <begin position="1020"/>
        <end position="1054"/>
    </location>
</feature>
<dbReference type="PANTHER" id="PTHR47935:SF1">
    <property type="entry name" value="PENTATRICOPEPTIDE REPEAT-CONTAINING PROTEIN MRL1, CHLOROPLASTIC"/>
    <property type="match status" value="1"/>
</dbReference>
<feature type="compositionally biased region" description="Basic residues" evidence="3">
    <location>
        <begin position="1327"/>
        <end position="1337"/>
    </location>
</feature>
<feature type="compositionally biased region" description="Low complexity" evidence="3">
    <location>
        <begin position="473"/>
        <end position="483"/>
    </location>
</feature>
<name>A0A388K9C5_CHABU</name>
<keyword evidence="6" id="KW-1185">Reference proteome</keyword>
<evidence type="ECO:0000313" key="6">
    <source>
        <dbReference type="Proteomes" id="UP000265515"/>
    </source>
</evidence>
<dbReference type="Pfam" id="PF13812">
    <property type="entry name" value="PPR_3"/>
    <property type="match status" value="1"/>
</dbReference>
<dbReference type="NCBIfam" id="TIGR00756">
    <property type="entry name" value="PPR"/>
    <property type="match status" value="6"/>
</dbReference>
<feature type="domain" description="PROP1-like PPR" evidence="4">
    <location>
        <begin position="841"/>
        <end position="1012"/>
    </location>
</feature>
<feature type="region of interest" description="Disordered" evidence="3">
    <location>
        <begin position="197"/>
        <end position="217"/>
    </location>
</feature>